<dbReference type="AlphaFoldDB" id="A0A484IG06"/>
<protein>
    <submittedName>
        <fullName evidence="2">Uncharacterized protein</fullName>
    </submittedName>
</protein>
<gene>
    <name evidence="2" type="ORF">NFRAN_2619</name>
</gene>
<organism evidence="2 3">
    <name type="scientific">Candidatus Nitrosocosmicus franklandianus</name>
    <dbReference type="NCBI Taxonomy" id="1798806"/>
    <lineage>
        <taxon>Archaea</taxon>
        <taxon>Nitrososphaerota</taxon>
        <taxon>Nitrososphaeria</taxon>
        <taxon>Nitrososphaerales</taxon>
        <taxon>Nitrososphaeraceae</taxon>
        <taxon>Candidatus Nitrosocosmicus</taxon>
    </lineage>
</organism>
<keyword evidence="1" id="KW-0472">Membrane</keyword>
<keyword evidence="1" id="KW-0812">Transmembrane</keyword>
<accession>A0A484IG06</accession>
<dbReference type="EMBL" id="LR216287">
    <property type="protein sequence ID" value="VFJ14941.1"/>
    <property type="molecule type" value="Genomic_DNA"/>
</dbReference>
<evidence type="ECO:0000313" key="3">
    <source>
        <dbReference type="Proteomes" id="UP000294299"/>
    </source>
</evidence>
<keyword evidence="1" id="KW-1133">Transmembrane helix</keyword>
<name>A0A484IG06_9ARCH</name>
<dbReference type="Proteomes" id="UP000294299">
    <property type="component" value="Chromosome NFRAN"/>
</dbReference>
<evidence type="ECO:0000313" key="2">
    <source>
        <dbReference type="EMBL" id="VFJ14941.1"/>
    </source>
</evidence>
<feature type="transmembrane region" description="Helical" evidence="1">
    <location>
        <begin position="28"/>
        <end position="53"/>
    </location>
</feature>
<dbReference type="KEGG" id="nfn:NFRAN_2619"/>
<reference evidence="2 3" key="1">
    <citation type="submission" date="2019-02" db="EMBL/GenBank/DDBJ databases">
        <authorList>
            <person name="Lehtovirta-Morley E L."/>
        </authorList>
    </citation>
    <scope>NUCLEOTIDE SEQUENCE [LARGE SCALE GENOMIC DNA]</scope>
    <source>
        <strain evidence="2">NFRAN1</strain>
    </source>
</reference>
<sequence length="75" mass="8991">MNEVNLNVRIDTRGLLFILSYMNMLYKLYSTISIANNILIINFFVCWAVFILFQLNFEFREEVYVGRCRILQKNS</sequence>
<evidence type="ECO:0000256" key="1">
    <source>
        <dbReference type="SAM" id="Phobius"/>
    </source>
</evidence>
<proteinExistence type="predicted"/>
<keyword evidence="3" id="KW-1185">Reference proteome</keyword>